<accession>A0ABS6EMQ4</accession>
<feature type="domain" description="Na+-translocating membrane potential-generating system MpsC" evidence="1">
    <location>
        <begin position="7"/>
        <end position="110"/>
    </location>
</feature>
<name>A0ABS6EMQ4_9CLOT</name>
<reference evidence="2 3" key="1">
    <citation type="submission" date="2021-06" db="EMBL/GenBank/DDBJ databases">
        <authorList>
            <person name="Sun Q."/>
            <person name="Li D."/>
        </authorList>
    </citation>
    <scope>NUCLEOTIDE SEQUENCE [LARGE SCALE GENOMIC DNA]</scope>
    <source>
        <strain evidence="2 3">MSJ-11</strain>
    </source>
</reference>
<dbReference type="Proteomes" id="UP000726170">
    <property type="component" value="Unassembled WGS sequence"/>
</dbReference>
<organism evidence="2 3">
    <name type="scientific">Clostridium mobile</name>
    <dbReference type="NCBI Taxonomy" id="2841512"/>
    <lineage>
        <taxon>Bacteria</taxon>
        <taxon>Bacillati</taxon>
        <taxon>Bacillota</taxon>
        <taxon>Clostridia</taxon>
        <taxon>Eubacteriales</taxon>
        <taxon>Clostridiaceae</taxon>
        <taxon>Clostridium</taxon>
    </lineage>
</organism>
<protein>
    <submittedName>
        <fullName evidence="2">DUF2294 domain-containing protein</fullName>
    </submittedName>
</protein>
<dbReference type="RefSeq" id="WP_216440270.1">
    <property type="nucleotide sequence ID" value="NZ_JAHLQF010000004.1"/>
</dbReference>
<sequence>MFTVRKEINYIVESCISGIIKKVVGKGPEKTRVDIKENNINIYIKGILSQIEKTALQREKNYERVKFFRQGLTPILTEEIEHEISQILSKEVYIAFNDENIHEDYMEIILKII</sequence>
<comment type="caution">
    <text evidence="2">The sequence shown here is derived from an EMBL/GenBank/DDBJ whole genome shotgun (WGS) entry which is preliminary data.</text>
</comment>
<evidence type="ECO:0000259" key="1">
    <source>
        <dbReference type="Pfam" id="PF10057"/>
    </source>
</evidence>
<dbReference type="EMBL" id="JAHLQF010000004">
    <property type="protein sequence ID" value="MBU5485695.1"/>
    <property type="molecule type" value="Genomic_DNA"/>
</dbReference>
<dbReference type="Pfam" id="PF10057">
    <property type="entry name" value="MpsC"/>
    <property type="match status" value="1"/>
</dbReference>
<dbReference type="InterPro" id="IPR018745">
    <property type="entry name" value="MpsC"/>
</dbReference>
<gene>
    <name evidence="2" type="ORF">KQI86_15350</name>
</gene>
<keyword evidence="3" id="KW-1185">Reference proteome</keyword>
<evidence type="ECO:0000313" key="2">
    <source>
        <dbReference type="EMBL" id="MBU5485695.1"/>
    </source>
</evidence>
<proteinExistence type="predicted"/>
<evidence type="ECO:0000313" key="3">
    <source>
        <dbReference type="Proteomes" id="UP000726170"/>
    </source>
</evidence>